<name>A0A6A5W484_9PLEO</name>
<gene>
    <name evidence="1" type="ORF">P154DRAFT_335628</name>
</gene>
<sequence length="168" mass="19429">MYQISSYLKVQDFSFYSYKCSQHMMTTKLQCRKRPALSNPWHGLEQKVGKLTLLSVGENCMTARRNISDRIWWRLKSCTNGATSRDGKLIGVRSSAGTLINYFQFLQTRFSPRCFYIYTHVLNAFIYIRHTYLAHVTWNNLASYDFTTTLTQNSCIKEGNGGLDNSGY</sequence>
<keyword evidence="2" id="KW-1185">Reference proteome</keyword>
<reference evidence="1" key="1">
    <citation type="journal article" date="2020" name="Stud. Mycol.">
        <title>101 Dothideomycetes genomes: a test case for predicting lifestyles and emergence of pathogens.</title>
        <authorList>
            <person name="Haridas S."/>
            <person name="Albert R."/>
            <person name="Binder M."/>
            <person name="Bloem J."/>
            <person name="Labutti K."/>
            <person name="Salamov A."/>
            <person name="Andreopoulos B."/>
            <person name="Baker S."/>
            <person name="Barry K."/>
            <person name="Bills G."/>
            <person name="Bluhm B."/>
            <person name="Cannon C."/>
            <person name="Castanera R."/>
            <person name="Culley D."/>
            <person name="Daum C."/>
            <person name="Ezra D."/>
            <person name="Gonzalez J."/>
            <person name="Henrissat B."/>
            <person name="Kuo A."/>
            <person name="Liang C."/>
            <person name="Lipzen A."/>
            <person name="Lutzoni F."/>
            <person name="Magnuson J."/>
            <person name="Mondo S."/>
            <person name="Nolan M."/>
            <person name="Ohm R."/>
            <person name="Pangilinan J."/>
            <person name="Park H.-J."/>
            <person name="Ramirez L."/>
            <person name="Alfaro M."/>
            <person name="Sun H."/>
            <person name="Tritt A."/>
            <person name="Yoshinaga Y."/>
            <person name="Zwiers L.-H."/>
            <person name="Turgeon B."/>
            <person name="Goodwin S."/>
            <person name="Spatafora J."/>
            <person name="Crous P."/>
            <person name="Grigoriev I."/>
        </authorList>
    </citation>
    <scope>NUCLEOTIDE SEQUENCE</scope>
    <source>
        <strain evidence="1">CBS 123094</strain>
    </source>
</reference>
<evidence type="ECO:0000313" key="1">
    <source>
        <dbReference type="EMBL" id="KAF1995739.1"/>
    </source>
</evidence>
<protein>
    <submittedName>
        <fullName evidence="1">Uncharacterized protein</fullName>
    </submittedName>
</protein>
<organism evidence="1 2">
    <name type="scientific">Amniculicola lignicola CBS 123094</name>
    <dbReference type="NCBI Taxonomy" id="1392246"/>
    <lineage>
        <taxon>Eukaryota</taxon>
        <taxon>Fungi</taxon>
        <taxon>Dikarya</taxon>
        <taxon>Ascomycota</taxon>
        <taxon>Pezizomycotina</taxon>
        <taxon>Dothideomycetes</taxon>
        <taxon>Pleosporomycetidae</taxon>
        <taxon>Pleosporales</taxon>
        <taxon>Amniculicolaceae</taxon>
        <taxon>Amniculicola</taxon>
    </lineage>
</organism>
<proteinExistence type="predicted"/>
<dbReference type="AlphaFoldDB" id="A0A6A5W484"/>
<dbReference type="Proteomes" id="UP000799779">
    <property type="component" value="Unassembled WGS sequence"/>
</dbReference>
<evidence type="ECO:0000313" key="2">
    <source>
        <dbReference type="Proteomes" id="UP000799779"/>
    </source>
</evidence>
<accession>A0A6A5W484</accession>
<dbReference type="EMBL" id="ML977634">
    <property type="protein sequence ID" value="KAF1995739.1"/>
    <property type="molecule type" value="Genomic_DNA"/>
</dbReference>